<protein>
    <recommendedName>
        <fullName evidence="5">DUF2628 domain-containing protein</fullName>
    </recommendedName>
</protein>
<feature type="compositionally biased region" description="Low complexity" evidence="1">
    <location>
        <begin position="129"/>
        <end position="146"/>
    </location>
</feature>
<dbReference type="Proteomes" id="UP001143364">
    <property type="component" value="Unassembled WGS sequence"/>
</dbReference>
<feature type="transmembrane region" description="Helical" evidence="2">
    <location>
        <begin position="47"/>
        <end position="68"/>
    </location>
</feature>
<evidence type="ECO:0008006" key="5">
    <source>
        <dbReference type="Google" id="ProtNLM"/>
    </source>
</evidence>
<feature type="transmembrane region" description="Helical" evidence="2">
    <location>
        <begin position="74"/>
        <end position="94"/>
    </location>
</feature>
<proteinExistence type="predicted"/>
<accession>A0A9W6JJZ2</accession>
<dbReference type="Pfam" id="PF10947">
    <property type="entry name" value="DUF2628"/>
    <property type="match status" value="1"/>
</dbReference>
<evidence type="ECO:0000313" key="4">
    <source>
        <dbReference type="Proteomes" id="UP001143364"/>
    </source>
</evidence>
<name>A0A9W6JJZ2_9HYPH</name>
<gene>
    <name evidence="3" type="ORF">GCM10008171_28370</name>
</gene>
<evidence type="ECO:0000256" key="1">
    <source>
        <dbReference type="SAM" id="MobiDB-lite"/>
    </source>
</evidence>
<organism evidence="3 4">
    <name type="scientific">Methylopila jiangsuensis</name>
    <dbReference type="NCBI Taxonomy" id="586230"/>
    <lineage>
        <taxon>Bacteria</taxon>
        <taxon>Pseudomonadati</taxon>
        <taxon>Pseudomonadota</taxon>
        <taxon>Alphaproteobacteria</taxon>
        <taxon>Hyphomicrobiales</taxon>
        <taxon>Methylopilaceae</taxon>
        <taxon>Methylopila</taxon>
    </lineage>
</organism>
<feature type="region of interest" description="Disordered" evidence="1">
    <location>
        <begin position="129"/>
        <end position="156"/>
    </location>
</feature>
<evidence type="ECO:0000313" key="3">
    <source>
        <dbReference type="EMBL" id="GLK77583.1"/>
    </source>
</evidence>
<keyword evidence="2" id="KW-0812">Transmembrane</keyword>
<reference evidence="3" key="2">
    <citation type="submission" date="2023-01" db="EMBL/GenBank/DDBJ databases">
        <authorList>
            <person name="Sun Q."/>
            <person name="Evtushenko L."/>
        </authorList>
    </citation>
    <scope>NUCLEOTIDE SEQUENCE</scope>
    <source>
        <strain evidence="3">VKM B-2555</strain>
    </source>
</reference>
<comment type="caution">
    <text evidence="3">The sequence shown here is derived from an EMBL/GenBank/DDBJ whole genome shotgun (WGS) entry which is preliminary data.</text>
</comment>
<keyword evidence="2" id="KW-1133">Transmembrane helix</keyword>
<evidence type="ECO:0000256" key="2">
    <source>
        <dbReference type="SAM" id="Phobius"/>
    </source>
</evidence>
<dbReference type="EMBL" id="BSFK01000016">
    <property type="protein sequence ID" value="GLK77583.1"/>
    <property type="molecule type" value="Genomic_DNA"/>
</dbReference>
<sequence>MNTWLIYQPAGDERSLDRAEGFVTFREGFHKIAFLAPVIWLIWRRCWLALALYVAAEIALVALAGALGMDGGRAILLMLLPNLAVGFEAAWLRARSLERRGYRHAGSVLARSREEAEVRFFTEWAAEAEPPAPRAASPARPSTSPAVLGFFPEAAR</sequence>
<reference evidence="3" key="1">
    <citation type="journal article" date="2014" name="Int. J. Syst. Evol. Microbiol.">
        <title>Complete genome sequence of Corynebacterium casei LMG S-19264T (=DSM 44701T), isolated from a smear-ripened cheese.</title>
        <authorList>
            <consortium name="US DOE Joint Genome Institute (JGI-PGF)"/>
            <person name="Walter F."/>
            <person name="Albersmeier A."/>
            <person name="Kalinowski J."/>
            <person name="Ruckert C."/>
        </authorList>
    </citation>
    <scope>NUCLEOTIDE SEQUENCE</scope>
    <source>
        <strain evidence="3">VKM B-2555</strain>
    </source>
</reference>
<keyword evidence="4" id="KW-1185">Reference proteome</keyword>
<dbReference type="RefSeq" id="WP_271205425.1">
    <property type="nucleotide sequence ID" value="NZ_BSFK01000016.1"/>
</dbReference>
<dbReference type="AlphaFoldDB" id="A0A9W6JJZ2"/>
<dbReference type="InterPro" id="IPR024399">
    <property type="entry name" value="DUF2628"/>
</dbReference>
<keyword evidence="2" id="KW-0472">Membrane</keyword>